<keyword evidence="2" id="KW-1185">Reference proteome</keyword>
<accession>A0ABY5Y3S1</accession>
<dbReference type="EMBL" id="CP104205">
    <property type="protein sequence ID" value="UWX53633.1"/>
    <property type="molecule type" value="Genomic_DNA"/>
</dbReference>
<dbReference type="Proteomes" id="UP001059209">
    <property type="component" value="Chromosome"/>
</dbReference>
<name>A0ABY5Y3S1_9FLAO</name>
<proteinExistence type="predicted"/>
<reference evidence="1" key="1">
    <citation type="submission" date="2022-09" db="EMBL/GenBank/DDBJ databases">
        <title>Maribacter litopenaei sp. nov., isolated from the intestinal tract of the Pacific White Shrimp, Litopenaeus vannamei.</title>
        <authorList>
            <person name="Kim S.Y."/>
            <person name="Hwang C.Y."/>
        </authorList>
    </citation>
    <scope>NUCLEOTIDE SEQUENCE</scope>
    <source>
        <strain evidence="1">HL-LV01</strain>
    </source>
</reference>
<evidence type="ECO:0000313" key="2">
    <source>
        <dbReference type="Proteomes" id="UP001059209"/>
    </source>
</evidence>
<dbReference type="Gene3D" id="1.20.120.450">
    <property type="entry name" value="dinb family like domain"/>
    <property type="match status" value="1"/>
</dbReference>
<evidence type="ECO:0000313" key="1">
    <source>
        <dbReference type="EMBL" id="UWX53633.1"/>
    </source>
</evidence>
<gene>
    <name evidence="1" type="ORF">NYZ99_10575</name>
</gene>
<dbReference type="RefSeq" id="WP_260571109.1">
    <property type="nucleotide sequence ID" value="NZ_CP104205.1"/>
</dbReference>
<sequence>MPVEHLEFRPSPEQMSFAQHFLHIGFTNNMFIGVLMDTNTYADFNALQEASFFLDRPDEVSLFNADSMQERSPRRK</sequence>
<dbReference type="InterPro" id="IPR034660">
    <property type="entry name" value="DinB/YfiT-like"/>
</dbReference>
<dbReference type="SUPFAM" id="SSF109854">
    <property type="entry name" value="DinB/YfiT-like putative metalloenzymes"/>
    <property type="match status" value="1"/>
</dbReference>
<protein>
    <submittedName>
        <fullName evidence="1">DinB family protein</fullName>
    </submittedName>
</protein>
<organism evidence="1 2">
    <name type="scientific">Maribacter litopenaei</name>
    <dbReference type="NCBI Taxonomy" id="2976127"/>
    <lineage>
        <taxon>Bacteria</taxon>
        <taxon>Pseudomonadati</taxon>
        <taxon>Bacteroidota</taxon>
        <taxon>Flavobacteriia</taxon>
        <taxon>Flavobacteriales</taxon>
        <taxon>Flavobacteriaceae</taxon>
        <taxon>Maribacter</taxon>
    </lineage>
</organism>